<evidence type="ECO:0000256" key="2">
    <source>
        <dbReference type="SAM" id="MobiDB-lite"/>
    </source>
</evidence>
<keyword evidence="5" id="KW-1185">Reference proteome</keyword>
<dbReference type="PANTHER" id="PTHR35391:SF7">
    <property type="entry name" value="C2H2-TYPE DOMAIN-CONTAINING PROTEIN"/>
    <property type="match status" value="1"/>
</dbReference>
<feature type="domain" description="NACHT" evidence="3">
    <location>
        <begin position="899"/>
        <end position="1055"/>
    </location>
</feature>
<dbReference type="InterPro" id="IPR027417">
    <property type="entry name" value="P-loop_NTPase"/>
</dbReference>
<evidence type="ECO:0000313" key="4">
    <source>
        <dbReference type="EMBL" id="RTE79211.1"/>
    </source>
</evidence>
<dbReference type="Proteomes" id="UP000287124">
    <property type="component" value="Unassembled WGS sequence"/>
</dbReference>
<dbReference type="InterPro" id="IPR007111">
    <property type="entry name" value="NACHT_NTPase"/>
</dbReference>
<dbReference type="AlphaFoldDB" id="A0A430LU17"/>
<evidence type="ECO:0000256" key="1">
    <source>
        <dbReference type="ARBA" id="ARBA00022737"/>
    </source>
</evidence>
<protein>
    <recommendedName>
        <fullName evidence="3">NACHT domain-containing protein</fullName>
    </recommendedName>
</protein>
<dbReference type="EMBL" id="MIKF01000079">
    <property type="protein sequence ID" value="RTE79211.1"/>
    <property type="molecule type" value="Genomic_DNA"/>
</dbReference>
<name>A0A430LU17_9HYPO</name>
<feature type="compositionally biased region" description="Basic and acidic residues" evidence="2">
    <location>
        <begin position="544"/>
        <end position="553"/>
    </location>
</feature>
<dbReference type="InterPro" id="IPR056884">
    <property type="entry name" value="NPHP3-like_N"/>
</dbReference>
<dbReference type="Pfam" id="PF24883">
    <property type="entry name" value="NPHP3_N"/>
    <property type="match status" value="1"/>
</dbReference>
<feature type="region of interest" description="Disordered" evidence="2">
    <location>
        <begin position="202"/>
        <end position="328"/>
    </location>
</feature>
<feature type="region of interest" description="Disordered" evidence="2">
    <location>
        <begin position="507"/>
        <end position="553"/>
    </location>
</feature>
<comment type="caution">
    <text evidence="4">The sequence shown here is derived from an EMBL/GenBank/DDBJ whole genome shotgun (WGS) entry which is preliminary data.</text>
</comment>
<keyword evidence="1" id="KW-0677">Repeat</keyword>
<feature type="compositionally biased region" description="Polar residues" evidence="2">
    <location>
        <begin position="517"/>
        <end position="528"/>
    </location>
</feature>
<dbReference type="Gene3D" id="3.40.50.300">
    <property type="entry name" value="P-loop containing nucleotide triphosphate hydrolases"/>
    <property type="match status" value="1"/>
</dbReference>
<feature type="compositionally biased region" description="Polar residues" evidence="2">
    <location>
        <begin position="253"/>
        <end position="282"/>
    </location>
</feature>
<proteinExistence type="predicted"/>
<feature type="region of interest" description="Disordered" evidence="2">
    <location>
        <begin position="457"/>
        <end position="478"/>
    </location>
</feature>
<dbReference type="InterPro" id="IPR031359">
    <property type="entry name" value="NACHT_N"/>
</dbReference>
<feature type="compositionally biased region" description="Polar residues" evidence="2">
    <location>
        <begin position="295"/>
        <end position="306"/>
    </location>
</feature>
<dbReference type="PROSITE" id="PS50837">
    <property type="entry name" value="NACHT"/>
    <property type="match status" value="1"/>
</dbReference>
<gene>
    <name evidence="4" type="ORF">BHE90_006343</name>
</gene>
<sequence length="1055" mass="120082">MASPTKVRSISSLASECKKLFQDCVPEGSEALMTQATVTCLSKDFEAWCSNLGVLAVPTASLDQTLRYSDEIRDAVRQLLLILRLNLEFIYVNELPEDVPITTPRPTDRGYDYVRRLEGRVEEALEAIAAVLQTLDRLGATIRKYSASSLSSRLKSFSEQENDEEYRSLATNIVAFKYPTAPSSLQIQLVEAMTDRRQRLRYIRHHQQKTTPKDRQDSKVRKHRDSDASNHEPGGSVTDQHAPKTRTAVLRNQGVSQPRDNTPSQDTETTPSTTAWTFQPATSAMERVRRDMSKSVISSSGASTTRMVGDLNDYPQPPTHEQWSQDPKCPTCWRQLKESELKGNKWRFRRHVDTDFEPYVCISEDCRKPLQFFTNLSLWENHMRSKHSTKWTQLVHKPTIWICDFEHDDEEFGDIESFQEHLHKQHSGLNEAERKAFTTAMERVEARAKHSCPLCGYNSTSEQDSPSESTSSVPQKSEMDQLAELAKHIAGHLRCLAFHTLDHLDSDHESVSGEGMETTSAKTRSRSCPPSGLKDLNDISMSFRTDDDPKSVSTFDELRTSQDETISDDEASPQIVSTLPKFEEDWEGIRETRPDEEETIFHGMMAYSLWDRAYDSLKKTDARLVDRYEIMLSEELIKDPEDGSKQFINLFRDADIHKRRSLLNKIADNLLQQMRDTFQSNQVTERVTPALDWIIESSMGLPEACLPWVGFFLSLIFLSNVETRGGGDWRGYIILISRLLWLSEFELSTRSFSMVPTRDRAKVLVNLEQSFLRLCRKILELQIRAVVPYGQFYGLEGLLTECKRLDSEFMDQVSAAGINIEMTPVQNGRQWSAATMLELITALGPIDEKVRLWGDSFEIDPRNVKDAIEKARGGRFSSMPCWVLDHQSFLQLQDDSETRLLWVRGPPATGKTTLLCNMIDHLAAKLKVVPYFFCRATDPNLNNGTAVLSGLLNLFACARPSLIYRYDLLQKQRDGHMSTWESISELFSTILADPRLRGTILVVDALDECLTDRDSLLELIKKPSYIKWVVSSRNSPDIMEGLSDASKVTLELESL</sequence>
<dbReference type="Pfam" id="PF17100">
    <property type="entry name" value="NACHT_N"/>
    <property type="match status" value="1"/>
</dbReference>
<accession>A0A430LU17</accession>
<dbReference type="PANTHER" id="PTHR35391">
    <property type="entry name" value="C2H2-TYPE DOMAIN-CONTAINING PROTEIN-RELATED"/>
    <property type="match status" value="1"/>
</dbReference>
<organism evidence="4 5">
    <name type="scientific">Fusarium euwallaceae</name>
    <dbReference type="NCBI Taxonomy" id="1147111"/>
    <lineage>
        <taxon>Eukaryota</taxon>
        <taxon>Fungi</taxon>
        <taxon>Dikarya</taxon>
        <taxon>Ascomycota</taxon>
        <taxon>Pezizomycotina</taxon>
        <taxon>Sordariomycetes</taxon>
        <taxon>Hypocreomycetidae</taxon>
        <taxon>Hypocreales</taxon>
        <taxon>Nectriaceae</taxon>
        <taxon>Fusarium</taxon>
        <taxon>Fusarium solani species complex</taxon>
    </lineage>
</organism>
<dbReference type="SUPFAM" id="SSF52540">
    <property type="entry name" value="P-loop containing nucleoside triphosphate hydrolases"/>
    <property type="match status" value="1"/>
</dbReference>
<reference evidence="4 5" key="1">
    <citation type="submission" date="2017-06" db="EMBL/GenBank/DDBJ databases">
        <title>Comparative genomic analysis of Ambrosia Fusariam Clade fungi.</title>
        <authorList>
            <person name="Stajich J.E."/>
            <person name="Carrillo J."/>
            <person name="Kijimoto T."/>
            <person name="Eskalen A."/>
            <person name="O'Donnell K."/>
            <person name="Kasson M."/>
        </authorList>
    </citation>
    <scope>NUCLEOTIDE SEQUENCE [LARGE SCALE GENOMIC DNA]</scope>
    <source>
        <strain evidence="4 5">UCR1854</strain>
    </source>
</reference>
<feature type="compositionally biased region" description="Basic and acidic residues" evidence="2">
    <location>
        <begin position="211"/>
        <end position="230"/>
    </location>
</feature>
<evidence type="ECO:0000259" key="3">
    <source>
        <dbReference type="PROSITE" id="PS50837"/>
    </source>
</evidence>
<evidence type="ECO:0000313" key="5">
    <source>
        <dbReference type="Proteomes" id="UP000287124"/>
    </source>
</evidence>
<feature type="compositionally biased region" description="Low complexity" evidence="2">
    <location>
        <begin position="459"/>
        <end position="476"/>
    </location>
</feature>